<dbReference type="KEGG" id="cpr:CPR_0888"/>
<reference evidence="2 3" key="1">
    <citation type="journal article" date="2006" name="Genome Res.">
        <title>Skewed genomic variability in strains of the toxigenic bacterial pathogen, Clostridium perfringens.</title>
        <authorList>
            <person name="Myers G.S."/>
            <person name="Rasko D.A."/>
            <person name="Cheung J.K."/>
            <person name="Ravel J."/>
            <person name="Seshadri R."/>
            <person name="Deboy R.T."/>
            <person name="Ren Q."/>
            <person name="Varga J."/>
            <person name="Awad M.M."/>
            <person name="Brinkac L.M."/>
            <person name="Daugherty S.C."/>
            <person name="Haft D.H."/>
            <person name="Dodson R.J."/>
            <person name="Madupu R."/>
            <person name="Nelson W.C."/>
            <person name="Rosovitz M.J."/>
            <person name="Sullivan S.A."/>
            <person name="Khouri H."/>
            <person name="Dimitrov G.I."/>
            <person name="Watkins K.L."/>
            <person name="Mulligan S."/>
            <person name="Benton J."/>
            <person name="Radune D."/>
            <person name="Fisher D.J."/>
            <person name="Atkins H.S."/>
            <person name="Hiscox T."/>
            <person name="Jost B.H."/>
            <person name="Billington S.J."/>
            <person name="Songer J.G."/>
            <person name="McClane B.A."/>
            <person name="Titball R.W."/>
            <person name="Rood J.I."/>
            <person name="Melville S.B."/>
            <person name="Paulsen I.T."/>
        </authorList>
    </citation>
    <scope>NUCLEOTIDE SEQUENCE [LARGE SCALE GENOMIC DNA]</scope>
    <source>
        <strain evidence="3">SM101 / Type A</strain>
    </source>
</reference>
<evidence type="ECO:0000259" key="1">
    <source>
        <dbReference type="Pfam" id="PF01797"/>
    </source>
</evidence>
<organism evidence="2 3">
    <name type="scientific">Clostridium perfringens (strain SM101 / Type A)</name>
    <dbReference type="NCBI Taxonomy" id="289380"/>
    <lineage>
        <taxon>Bacteria</taxon>
        <taxon>Bacillati</taxon>
        <taxon>Bacillota</taxon>
        <taxon>Clostridia</taxon>
        <taxon>Eubacteriales</taxon>
        <taxon>Clostridiaceae</taxon>
        <taxon>Clostridium</taxon>
    </lineage>
</organism>
<dbReference type="Pfam" id="PF01797">
    <property type="entry name" value="Y1_Tnp"/>
    <property type="match status" value="1"/>
</dbReference>
<dbReference type="InterPro" id="IPR036515">
    <property type="entry name" value="Transposase_17_sf"/>
</dbReference>
<dbReference type="Gene3D" id="3.30.70.1290">
    <property type="entry name" value="Transposase IS200-like"/>
    <property type="match status" value="1"/>
</dbReference>
<dbReference type="Proteomes" id="UP000001824">
    <property type="component" value="Chromosome"/>
</dbReference>
<dbReference type="GO" id="GO:0003677">
    <property type="term" value="F:DNA binding"/>
    <property type="evidence" value="ECO:0007669"/>
    <property type="project" value="InterPro"/>
</dbReference>
<protein>
    <submittedName>
        <fullName evidence="2">ISCpe2, transposase orfA</fullName>
    </submittedName>
</protein>
<gene>
    <name evidence="2" type="ordered locus">CPR_0888</name>
</gene>
<dbReference type="EMBL" id="CP000312">
    <property type="protein sequence ID" value="ABG86215.1"/>
    <property type="molecule type" value="Genomic_DNA"/>
</dbReference>
<sequence>MKHPEIKRYLWEGNLWNPSYFVATVSENTEEQIRNYIQNQQVK</sequence>
<dbReference type="GO" id="GO:0004803">
    <property type="term" value="F:transposase activity"/>
    <property type="evidence" value="ECO:0007669"/>
    <property type="project" value="InterPro"/>
</dbReference>
<evidence type="ECO:0000313" key="3">
    <source>
        <dbReference type="Proteomes" id="UP000001824"/>
    </source>
</evidence>
<dbReference type="InterPro" id="IPR002686">
    <property type="entry name" value="Transposase_17"/>
</dbReference>
<accession>Q0SUJ4</accession>
<feature type="domain" description="Transposase IS200-like" evidence="1">
    <location>
        <begin position="2"/>
        <end position="40"/>
    </location>
</feature>
<dbReference type="AlphaFoldDB" id="Q0SUJ4"/>
<dbReference type="GO" id="GO:0006313">
    <property type="term" value="P:DNA transposition"/>
    <property type="evidence" value="ECO:0007669"/>
    <property type="project" value="InterPro"/>
</dbReference>
<dbReference type="BioCyc" id="CPER289380:GI76-907-MONOMER"/>
<dbReference type="SUPFAM" id="SSF143422">
    <property type="entry name" value="Transposase IS200-like"/>
    <property type="match status" value="1"/>
</dbReference>
<name>Q0SUJ4_CLOPS</name>
<evidence type="ECO:0000313" key="2">
    <source>
        <dbReference type="EMBL" id="ABG86215.1"/>
    </source>
</evidence>
<proteinExistence type="predicted"/>